<reference evidence="7 8" key="1">
    <citation type="submission" date="2021-05" db="EMBL/GenBank/DDBJ databases">
        <title>Novel species in genus Cellulomonas.</title>
        <authorList>
            <person name="Zhang G."/>
        </authorList>
    </citation>
    <scope>NUCLEOTIDE SEQUENCE [LARGE SCALE GENOMIC DNA]</scope>
    <source>
        <strain evidence="8">zg-ZUI222</strain>
    </source>
</reference>
<dbReference type="EMBL" id="CP074405">
    <property type="protein sequence ID" value="QVI61583.1"/>
    <property type="molecule type" value="Genomic_DNA"/>
</dbReference>
<dbReference type="Pfam" id="PF00482">
    <property type="entry name" value="T2SSF"/>
    <property type="match status" value="1"/>
</dbReference>
<keyword evidence="5" id="KW-0472">Membrane</keyword>
<accession>A0ABX8D281</accession>
<sequence>MSGLVAVLVALAVVAAGGPPVRRPPEARRGRARGPRGRLTARLRGGWGPWRRRGAPSGPDTDLAGLLHAVAAQLRAGAPPSAAWAHVLGTAVDGQVPDVDVLIGSTGARGERSRARAVVAGARVASETGAPLADVLADLADAVAADAELAGDLEAALAGPRATARVLTLLPVIGLVVGTAMGAQPWRVLLDGGLGSGLAVTGVLLLAAGRGWVAALVRRAAAS</sequence>
<evidence type="ECO:0000256" key="4">
    <source>
        <dbReference type="ARBA" id="ARBA00022989"/>
    </source>
</evidence>
<gene>
    <name evidence="7" type="ORF">KG103_14080</name>
</gene>
<evidence type="ECO:0000256" key="3">
    <source>
        <dbReference type="ARBA" id="ARBA00022692"/>
    </source>
</evidence>
<evidence type="ECO:0000259" key="6">
    <source>
        <dbReference type="Pfam" id="PF00482"/>
    </source>
</evidence>
<keyword evidence="8" id="KW-1185">Reference proteome</keyword>
<dbReference type="RefSeq" id="WP_207339161.1">
    <property type="nucleotide sequence ID" value="NZ_CP074405.1"/>
</dbReference>
<name>A0ABX8D281_9CELL</name>
<comment type="subcellular location">
    <subcellularLocation>
        <location evidence="1">Cell membrane</location>
        <topology evidence="1">Multi-pass membrane protein</topology>
    </subcellularLocation>
</comment>
<organism evidence="7 8">
    <name type="scientific">Cellulomonas wangleii</name>
    <dbReference type="NCBI Taxonomy" id="2816956"/>
    <lineage>
        <taxon>Bacteria</taxon>
        <taxon>Bacillati</taxon>
        <taxon>Actinomycetota</taxon>
        <taxon>Actinomycetes</taxon>
        <taxon>Micrococcales</taxon>
        <taxon>Cellulomonadaceae</taxon>
        <taxon>Cellulomonas</taxon>
    </lineage>
</organism>
<evidence type="ECO:0000313" key="8">
    <source>
        <dbReference type="Proteomes" id="UP000677804"/>
    </source>
</evidence>
<keyword evidence="2" id="KW-1003">Cell membrane</keyword>
<proteinExistence type="predicted"/>
<evidence type="ECO:0000256" key="5">
    <source>
        <dbReference type="ARBA" id="ARBA00023136"/>
    </source>
</evidence>
<evidence type="ECO:0000313" key="7">
    <source>
        <dbReference type="EMBL" id="QVI61583.1"/>
    </source>
</evidence>
<keyword evidence="4" id="KW-1133">Transmembrane helix</keyword>
<protein>
    <submittedName>
        <fullName evidence="7">Type II secretion system F family protein</fullName>
    </submittedName>
</protein>
<evidence type="ECO:0000256" key="2">
    <source>
        <dbReference type="ARBA" id="ARBA00022475"/>
    </source>
</evidence>
<feature type="domain" description="Type II secretion system protein GspF" evidence="6">
    <location>
        <begin position="63"/>
        <end position="177"/>
    </location>
</feature>
<evidence type="ECO:0000256" key="1">
    <source>
        <dbReference type="ARBA" id="ARBA00004651"/>
    </source>
</evidence>
<keyword evidence="3" id="KW-0812">Transmembrane</keyword>
<dbReference type="Proteomes" id="UP000677804">
    <property type="component" value="Chromosome"/>
</dbReference>
<dbReference type="InterPro" id="IPR018076">
    <property type="entry name" value="T2SS_GspF_dom"/>
</dbReference>